<organism evidence="2 3">
    <name type="scientific">Dactylosporangium vinaceum</name>
    <dbReference type="NCBI Taxonomy" id="53362"/>
    <lineage>
        <taxon>Bacteria</taxon>
        <taxon>Bacillati</taxon>
        <taxon>Actinomycetota</taxon>
        <taxon>Actinomycetes</taxon>
        <taxon>Micromonosporales</taxon>
        <taxon>Micromonosporaceae</taxon>
        <taxon>Dactylosporangium</taxon>
    </lineage>
</organism>
<keyword evidence="1" id="KW-1133">Transmembrane helix</keyword>
<keyword evidence="3" id="KW-1185">Reference proteome</keyword>
<feature type="transmembrane region" description="Helical" evidence="1">
    <location>
        <begin position="20"/>
        <end position="40"/>
    </location>
</feature>
<reference evidence="2 3" key="1">
    <citation type="submission" date="2024-09" db="EMBL/GenBank/DDBJ databases">
        <authorList>
            <person name="Sun Q."/>
            <person name="Mori K."/>
        </authorList>
    </citation>
    <scope>NUCLEOTIDE SEQUENCE [LARGE SCALE GENOMIC DNA]</scope>
    <source>
        <strain evidence="2 3">JCM 3307</strain>
    </source>
</reference>
<gene>
    <name evidence="2" type="ORF">ACFFTR_22130</name>
</gene>
<accession>A0ABV5MAS3</accession>
<comment type="caution">
    <text evidence="2">The sequence shown here is derived from an EMBL/GenBank/DDBJ whole genome shotgun (WGS) entry which is preliminary data.</text>
</comment>
<evidence type="ECO:0000256" key="1">
    <source>
        <dbReference type="SAM" id="Phobius"/>
    </source>
</evidence>
<proteinExistence type="predicted"/>
<evidence type="ECO:0000313" key="2">
    <source>
        <dbReference type="EMBL" id="MFB9445788.1"/>
    </source>
</evidence>
<name>A0ABV5MAS3_9ACTN</name>
<keyword evidence="1" id="KW-0812">Transmembrane</keyword>
<feature type="transmembrane region" description="Helical" evidence="1">
    <location>
        <begin position="151"/>
        <end position="173"/>
    </location>
</feature>
<protein>
    <submittedName>
        <fullName evidence="2">Uncharacterized protein</fullName>
    </submittedName>
</protein>
<sequence length="206" mass="22346">MPRTERPAHRLAPRPWPERLAHFGAIAVPIAVFVAARWWFAPWLVTSVSRLSHGSPTWMFLAGWASTGLAPAAALILLLDGDRRERQLGGDPRNRPRAARGHGVPGRTPGYWLTRLPLILVLLVAFVYAPSRGGSGVGWPEIPGGDAFRQGWYLSLLATLPAVIALLIFRLFALLPGHGDRLLRTAGPVAAAAPVLALIGVWAFNR</sequence>
<dbReference type="Proteomes" id="UP001589608">
    <property type="component" value="Unassembled WGS sequence"/>
</dbReference>
<feature type="transmembrane region" description="Helical" evidence="1">
    <location>
        <begin position="112"/>
        <end position="131"/>
    </location>
</feature>
<dbReference type="RefSeq" id="WP_223093140.1">
    <property type="nucleotide sequence ID" value="NZ_CP061913.1"/>
</dbReference>
<dbReference type="EMBL" id="JBHMCA010000043">
    <property type="protein sequence ID" value="MFB9445788.1"/>
    <property type="molecule type" value="Genomic_DNA"/>
</dbReference>
<evidence type="ECO:0000313" key="3">
    <source>
        <dbReference type="Proteomes" id="UP001589608"/>
    </source>
</evidence>
<keyword evidence="1" id="KW-0472">Membrane</keyword>
<feature type="transmembrane region" description="Helical" evidence="1">
    <location>
        <begin position="60"/>
        <end position="79"/>
    </location>
</feature>
<feature type="transmembrane region" description="Helical" evidence="1">
    <location>
        <begin position="185"/>
        <end position="204"/>
    </location>
</feature>